<comment type="caution">
    <text evidence="2">The sequence shown here is derived from an EMBL/GenBank/DDBJ whole genome shotgun (WGS) entry which is preliminary data.</text>
</comment>
<dbReference type="CDD" id="cd06558">
    <property type="entry name" value="crotonase-like"/>
    <property type="match status" value="1"/>
</dbReference>
<dbReference type="SUPFAM" id="SSF52096">
    <property type="entry name" value="ClpP/crotonase"/>
    <property type="match status" value="1"/>
</dbReference>
<reference evidence="2 3" key="1">
    <citation type="submission" date="2024-06" db="EMBL/GenBank/DDBJ databases">
        <authorList>
            <person name="Li Z."/>
            <person name="Jiang Y."/>
        </authorList>
    </citation>
    <scope>NUCLEOTIDE SEQUENCE [LARGE SCALE GENOMIC DNA]</scope>
    <source>
        <strain evidence="2 3">HSW-8</strain>
    </source>
</reference>
<keyword evidence="3" id="KW-1185">Reference proteome</keyword>
<dbReference type="PANTHER" id="PTHR43802">
    <property type="entry name" value="ENOYL-COA HYDRATASE"/>
    <property type="match status" value="1"/>
</dbReference>
<dbReference type="InterPro" id="IPR029045">
    <property type="entry name" value="ClpP/crotonase-like_dom_sf"/>
</dbReference>
<evidence type="ECO:0000313" key="3">
    <source>
        <dbReference type="Proteomes" id="UP001465331"/>
    </source>
</evidence>
<proteinExistence type="inferred from homology"/>
<accession>A0ABV2A819</accession>
<dbReference type="EMBL" id="JBEPIJ010000004">
    <property type="protein sequence ID" value="MES0873390.1"/>
    <property type="molecule type" value="Genomic_DNA"/>
</dbReference>
<name>A0ABV2A819_9GAMM</name>
<dbReference type="InterPro" id="IPR001753">
    <property type="entry name" value="Enoyl-CoA_hydra/iso"/>
</dbReference>
<comment type="similarity">
    <text evidence="1">Belongs to the enoyl-CoA hydratase/isomerase family.</text>
</comment>
<protein>
    <submittedName>
        <fullName evidence="2">Enoyl-CoA hydratase/isomerase family protein</fullName>
    </submittedName>
</protein>
<organism evidence="2 3">
    <name type="scientific">Sinimarinibacterium thermocellulolyticum</name>
    <dbReference type="NCBI Taxonomy" id="3170016"/>
    <lineage>
        <taxon>Bacteria</taxon>
        <taxon>Pseudomonadati</taxon>
        <taxon>Pseudomonadota</taxon>
        <taxon>Gammaproteobacteria</taxon>
        <taxon>Nevskiales</taxon>
        <taxon>Nevskiaceae</taxon>
        <taxon>Sinimarinibacterium</taxon>
    </lineage>
</organism>
<evidence type="ECO:0000256" key="1">
    <source>
        <dbReference type="ARBA" id="ARBA00005254"/>
    </source>
</evidence>
<gene>
    <name evidence="2" type="ORF">ABSH63_05115</name>
</gene>
<dbReference type="Gene3D" id="3.90.226.10">
    <property type="entry name" value="2-enoyl-CoA Hydratase, Chain A, domain 1"/>
    <property type="match status" value="1"/>
</dbReference>
<dbReference type="Pfam" id="PF00378">
    <property type="entry name" value="ECH_1"/>
    <property type="match status" value="1"/>
</dbReference>
<dbReference type="RefSeq" id="WP_352887997.1">
    <property type="nucleotide sequence ID" value="NZ_JBEPIJ010000004.1"/>
</dbReference>
<dbReference type="Proteomes" id="UP001465331">
    <property type="component" value="Unassembled WGS sequence"/>
</dbReference>
<sequence length="253" mass="27815">MHFDDYRNGWRHAVLDRSPEGVLQIRLHSDGGPLWWGGGPHRELPELFAAVAADRDNRVVILTGTGSHFIDYATEAAGLLAREGVPAGLWDRILWEGKRLITQYLDIDVPIIAAVNGPARAHSELAVMADIVLASQTALFKDAPHFENGLVPGDGVQVIWLELLGLNRGRHFLLTGAELDAAEAQRLGVVAEVLPSHELLPRAHALALQLAIRDKHLLRYTRHVCTQRLKRRVLEELELGLALEGLAAAVPRG</sequence>
<evidence type="ECO:0000313" key="2">
    <source>
        <dbReference type="EMBL" id="MES0873390.1"/>
    </source>
</evidence>
<dbReference type="PANTHER" id="PTHR43802:SF1">
    <property type="entry name" value="IP11341P-RELATED"/>
    <property type="match status" value="1"/>
</dbReference>